<dbReference type="InterPro" id="IPR050595">
    <property type="entry name" value="Bact_response_regulator"/>
</dbReference>
<reference evidence="4 5" key="1">
    <citation type="submission" date="2017-01" db="EMBL/GenBank/DDBJ databases">
        <title>Novel large sulfur bacteria in the metagenomes of groundwater-fed chemosynthetic microbial mats in the Lake Huron basin.</title>
        <authorList>
            <person name="Sharrar A.M."/>
            <person name="Flood B.E."/>
            <person name="Bailey J.V."/>
            <person name="Jones D.S."/>
            <person name="Biddanda B."/>
            <person name="Ruberg S.A."/>
            <person name="Marcus D.N."/>
            <person name="Dick G.J."/>
        </authorList>
    </citation>
    <scope>NUCLEOTIDE SEQUENCE [LARGE SCALE GENOMIC DNA]</scope>
    <source>
        <strain evidence="4">A7</strain>
    </source>
</reference>
<evidence type="ECO:0000313" key="4">
    <source>
        <dbReference type="EMBL" id="OQW87943.1"/>
    </source>
</evidence>
<sequence length="122" mass="13020">MAQTILVIDDSASLRQVVAMALQGAGYEVLQAGDGQAALALLDGRKINMAVCDVNMPRMNGIEFVRAAKALPNYRFLPVLMLTTESQEAKKEEGKAAGAKAWMVKPFSPASLLNAVSKLCLP</sequence>
<dbReference type="PROSITE" id="PS50110">
    <property type="entry name" value="RESPONSE_REGULATORY"/>
    <property type="match status" value="1"/>
</dbReference>
<dbReference type="InterPro" id="IPR001789">
    <property type="entry name" value="Sig_transdc_resp-reg_receiver"/>
</dbReference>
<dbReference type="Proteomes" id="UP000192505">
    <property type="component" value="Unassembled WGS sequence"/>
</dbReference>
<dbReference type="GO" id="GO:0000160">
    <property type="term" value="P:phosphorelay signal transduction system"/>
    <property type="evidence" value="ECO:0007669"/>
    <property type="project" value="InterPro"/>
</dbReference>
<gene>
    <name evidence="4" type="ORF">BWK72_10805</name>
</gene>
<dbReference type="EMBL" id="MTEI01000006">
    <property type="protein sequence ID" value="OQW87943.1"/>
    <property type="molecule type" value="Genomic_DNA"/>
</dbReference>
<feature type="domain" description="Response regulatory" evidence="3">
    <location>
        <begin position="4"/>
        <end position="120"/>
    </location>
</feature>
<protein>
    <submittedName>
        <fullName evidence="4">Two-component system response regulator</fullName>
    </submittedName>
</protein>
<accession>A0A1W9KU28</accession>
<evidence type="ECO:0000313" key="5">
    <source>
        <dbReference type="Proteomes" id="UP000192505"/>
    </source>
</evidence>
<proteinExistence type="predicted"/>
<dbReference type="AlphaFoldDB" id="A0A1W9KU28"/>
<evidence type="ECO:0000256" key="2">
    <source>
        <dbReference type="PROSITE-ProRule" id="PRU00169"/>
    </source>
</evidence>
<evidence type="ECO:0000256" key="1">
    <source>
        <dbReference type="ARBA" id="ARBA00022553"/>
    </source>
</evidence>
<dbReference type="InterPro" id="IPR011006">
    <property type="entry name" value="CheY-like_superfamily"/>
</dbReference>
<evidence type="ECO:0000259" key="3">
    <source>
        <dbReference type="PROSITE" id="PS50110"/>
    </source>
</evidence>
<feature type="modified residue" description="4-aspartylphosphate" evidence="2">
    <location>
        <position position="53"/>
    </location>
</feature>
<name>A0A1W9KU28_9BURK</name>
<dbReference type="Pfam" id="PF00072">
    <property type="entry name" value="Response_reg"/>
    <property type="match status" value="1"/>
</dbReference>
<dbReference type="SUPFAM" id="SSF52172">
    <property type="entry name" value="CheY-like"/>
    <property type="match status" value="1"/>
</dbReference>
<comment type="caution">
    <text evidence="4">The sequence shown here is derived from an EMBL/GenBank/DDBJ whole genome shotgun (WGS) entry which is preliminary data.</text>
</comment>
<dbReference type="PANTHER" id="PTHR44591">
    <property type="entry name" value="STRESS RESPONSE REGULATOR PROTEIN 1"/>
    <property type="match status" value="1"/>
</dbReference>
<keyword evidence="1 2" id="KW-0597">Phosphoprotein</keyword>
<dbReference type="PANTHER" id="PTHR44591:SF25">
    <property type="entry name" value="CHEMOTAXIS TWO-COMPONENT RESPONSE REGULATOR"/>
    <property type="match status" value="1"/>
</dbReference>
<dbReference type="SMART" id="SM00448">
    <property type="entry name" value="REC"/>
    <property type="match status" value="1"/>
</dbReference>
<organism evidence="4 5">
    <name type="scientific">Rhodoferax ferrireducens</name>
    <dbReference type="NCBI Taxonomy" id="192843"/>
    <lineage>
        <taxon>Bacteria</taxon>
        <taxon>Pseudomonadati</taxon>
        <taxon>Pseudomonadota</taxon>
        <taxon>Betaproteobacteria</taxon>
        <taxon>Burkholderiales</taxon>
        <taxon>Comamonadaceae</taxon>
        <taxon>Rhodoferax</taxon>
    </lineage>
</organism>
<dbReference type="Gene3D" id="3.40.50.2300">
    <property type="match status" value="1"/>
</dbReference>